<dbReference type="CDD" id="cd07033">
    <property type="entry name" value="TPP_PYR_DXS_TK_like"/>
    <property type="match status" value="1"/>
</dbReference>
<feature type="domain" description="Transketolase-like pyrimidine-binding" evidence="4">
    <location>
        <begin position="1"/>
        <end position="163"/>
    </location>
</feature>
<dbReference type="InterPro" id="IPR009014">
    <property type="entry name" value="Transketo_C/PFOR_II"/>
</dbReference>
<keyword evidence="3" id="KW-0786">Thiamine pyrophosphate</keyword>
<dbReference type="STRING" id="1121476.SAMN02745751_01104"/>
<dbReference type="Pfam" id="PF02779">
    <property type="entry name" value="Transket_pyr"/>
    <property type="match status" value="1"/>
</dbReference>
<dbReference type="OrthoDB" id="8732661at2"/>
<keyword evidence="6" id="KW-1185">Reference proteome</keyword>
<dbReference type="FunFam" id="3.40.50.970:FF:000129">
    <property type="entry name" value="Transketolase"/>
    <property type="match status" value="1"/>
</dbReference>
<dbReference type="RefSeq" id="WP_073048368.1">
    <property type="nucleotide sequence ID" value="NZ_FQZL01000007.1"/>
</dbReference>
<dbReference type="Gene3D" id="3.40.50.920">
    <property type="match status" value="1"/>
</dbReference>
<dbReference type="EMBL" id="FQZL01000007">
    <property type="protein sequence ID" value="SHI81658.1"/>
    <property type="molecule type" value="Genomic_DNA"/>
</dbReference>
<dbReference type="Gene3D" id="3.40.50.970">
    <property type="match status" value="1"/>
</dbReference>
<sequence>MRDRFIKTLVEIAKRDKNVYLVTGEVGFGVLRPFWEQFPDRLINAGIAEQNLTSLAAGMALEGKIVFTYSIGNFPTMRCLEQIRNDCAYHKANVKIVSVGGGLAYGSLGVSHHATEDLAIMRALPHVTVMAPGDLTEVEYVTRAIYGHEGTCYMRIGRGHDKQLHDSIDDFKIGKAIKIKDGEKTAIFSTGAIFDEALEACRILEYHGVNPSLYTFPTVKPIDRETIEACACNCDWIVTLEEHNIIGGFGGAVSEVLAEMGGVRAKLMKIGLNDEYSSVVGNHKYLREAYGLSAEKIAQRIEGVLGLEVVKMKEFKR</sequence>
<evidence type="ECO:0000313" key="5">
    <source>
        <dbReference type="EMBL" id="SHI81658.1"/>
    </source>
</evidence>
<evidence type="ECO:0000256" key="2">
    <source>
        <dbReference type="ARBA" id="ARBA00007131"/>
    </source>
</evidence>
<evidence type="ECO:0000256" key="1">
    <source>
        <dbReference type="ARBA" id="ARBA00001964"/>
    </source>
</evidence>
<organism evidence="5 6">
    <name type="scientific">Dethiosulfatibacter aminovorans DSM 17477</name>
    <dbReference type="NCBI Taxonomy" id="1121476"/>
    <lineage>
        <taxon>Bacteria</taxon>
        <taxon>Bacillati</taxon>
        <taxon>Bacillota</taxon>
        <taxon>Tissierellia</taxon>
        <taxon>Dethiosulfatibacter</taxon>
    </lineage>
</organism>
<dbReference type="SUPFAM" id="SSF52922">
    <property type="entry name" value="TK C-terminal domain-like"/>
    <property type="match status" value="1"/>
</dbReference>
<dbReference type="SMART" id="SM00861">
    <property type="entry name" value="Transket_pyr"/>
    <property type="match status" value="1"/>
</dbReference>
<dbReference type="SUPFAM" id="SSF52518">
    <property type="entry name" value="Thiamin diphosphate-binding fold (THDP-binding)"/>
    <property type="match status" value="1"/>
</dbReference>
<proteinExistence type="inferred from homology"/>
<dbReference type="Proteomes" id="UP000184052">
    <property type="component" value="Unassembled WGS sequence"/>
</dbReference>
<name>A0A1M6E8P3_9FIRM</name>
<dbReference type="InterPro" id="IPR029061">
    <property type="entry name" value="THDP-binding"/>
</dbReference>
<dbReference type="InterPro" id="IPR051157">
    <property type="entry name" value="PDH/Transketolase"/>
</dbReference>
<evidence type="ECO:0000256" key="3">
    <source>
        <dbReference type="ARBA" id="ARBA00023052"/>
    </source>
</evidence>
<gene>
    <name evidence="5" type="ORF">SAMN02745751_01104</name>
</gene>
<evidence type="ECO:0000259" key="4">
    <source>
        <dbReference type="SMART" id="SM00861"/>
    </source>
</evidence>
<dbReference type="PANTHER" id="PTHR43825:SF5">
    <property type="entry name" value="HYPOTHETICAL TRANSKETOLASE FAMILY PROTEIN"/>
    <property type="match status" value="1"/>
</dbReference>
<dbReference type="PANTHER" id="PTHR43825">
    <property type="entry name" value="PYRUVATE DEHYDROGENASE E1 COMPONENT"/>
    <property type="match status" value="1"/>
</dbReference>
<comment type="cofactor">
    <cofactor evidence="1">
        <name>thiamine diphosphate</name>
        <dbReference type="ChEBI" id="CHEBI:58937"/>
    </cofactor>
</comment>
<protein>
    <submittedName>
        <fullName evidence="5">Transketolase</fullName>
    </submittedName>
</protein>
<comment type="similarity">
    <text evidence="2">Belongs to the transketolase family.</text>
</comment>
<accession>A0A1M6E8P3</accession>
<dbReference type="InterPro" id="IPR005475">
    <property type="entry name" value="Transketolase-like_Pyr-bd"/>
</dbReference>
<dbReference type="AlphaFoldDB" id="A0A1M6E8P3"/>
<dbReference type="Pfam" id="PF02780">
    <property type="entry name" value="Transketolase_C"/>
    <property type="match status" value="1"/>
</dbReference>
<evidence type="ECO:0000313" key="6">
    <source>
        <dbReference type="Proteomes" id="UP000184052"/>
    </source>
</evidence>
<reference evidence="5 6" key="1">
    <citation type="submission" date="2016-11" db="EMBL/GenBank/DDBJ databases">
        <authorList>
            <person name="Jaros S."/>
            <person name="Januszkiewicz K."/>
            <person name="Wedrychowicz H."/>
        </authorList>
    </citation>
    <scope>NUCLEOTIDE SEQUENCE [LARGE SCALE GENOMIC DNA]</scope>
    <source>
        <strain evidence="5 6">DSM 17477</strain>
    </source>
</reference>
<dbReference type="InterPro" id="IPR033248">
    <property type="entry name" value="Transketolase_C"/>
</dbReference>